<comment type="caution">
    <text evidence="6">The sequence shown here is derived from an EMBL/GenBank/DDBJ whole genome shotgun (WGS) entry which is preliminary data.</text>
</comment>
<feature type="repeat" description="WD" evidence="3">
    <location>
        <begin position="615"/>
        <end position="650"/>
    </location>
</feature>
<protein>
    <submittedName>
        <fullName evidence="6">Uncharacterized protein LOC111409605 isoform X1</fullName>
    </submittedName>
</protein>
<dbReference type="SUPFAM" id="SSF52058">
    <property type="entry name" value="L domain-like"/>
    <property type="match status" value="1"/>
</dbReference>
<dbReference type="SMART" id="SM00320">
    <property type="entry name" value="WD40"/>
    <property type="match status" value="4"/>
</dbReference>
<dbReference type="PROSITE" id="PS50294">
    <property type="entry name" value="WD_REPEATS_REGION"/>
    <property type="match status" value="1"/>
</dbReference>
<dbReference type="Pfam" id="PF20919">
    <property type="entry name" value="DHU1_N"/>
    <property type="match status" value="1"/>
</dbReference>
<evidence type="ECO:0000313" key="7">
    <source>
        <dbReference type="Proteomes" id="UP000594638"/>
    </source>
</evidence>
<feature type="domain" description="DWD hypersensitive to UV-B 1 N-terminal" evidence="5">
    <location>
        <begin position="34"/>
        <end position="227"/>
    </location>
</feature>
<dbReference type="InterPro" id="IPR046377">
    <property type="entry name" value="DHU1"/>
</dbReference>
<dbReference type="OrthoDB" id="20669at2759"/>
<dbReference type="Proteomes" id="UP000594638">
    <property type="component" value="Unassembled WGS sequence"/>
</dbReference>
<organism evidence="6 7">
    <name type="scientific">Olea europaea subsp. europaea</name>
    <dbReference type="NCBI Taxonomy" id="158383"/>
    <lineage>
        <taxon>Eukaryota</taxon>
        <taxon>Viridiplantae</taxon>
        <taxon>Streptophyta</taxon>
        <taxon>Embryophyta</taxon>
        <taxon>Tracheophyta</taxon>
        <taxon>Spermatophyta</taxon>
        <taxon>Magnoliopsida</taxon>
        <taxon>eudicotyledons</taxon>
        <taxon>Gunneridae</taxon>
        <taxon>Pentapetalae</taxon>
        <taxon>asterids</taxon>
        <taxon>lamiids</taxon>
        <taxon>Lamiales</taxon>
        <taxon>Oleaceae</taxon>
        <taxon>Oleeae</taxon>
        <taxon>Olea</taxon>
    </lineage>
</organism>
<dbReference type="PANTHER" id="PTHR47201:SF3">
    <property type="entry name" value="U2A'_PHOSPHOPROTEIN 32 FAMILY A C-TERMINAL DOMAIN-CONTAINING PROTEIN"/>
    <property type="match status" value="1"/>
</dbReference>
<dbReference type="InterPro" id="IPR032675">
    <property type="entry name" value="LRR_dom_sf"/>
</dbReference>
<dbReference type="GO" id="GO:0071493">
    <property type="term" value="P:cellular response to UV-B"/>
    <property type="evidence" value="ECO:0007669"/>
    <property type="project" value="InterPro"/>
</dbReference>
<evidence type="ECO:0000256" key="2">
    <source>
        <dbReference type="ARBA" id="ARBA00022737"/>
    </source>
</evidence>
<dbReference type="EMBL" id="CACTIH010000270">
    <property type="protein sequence ID" value="CAA2958496.1"/>
    <property type="molecule type" value="Genomic_DNA"/>
</dbReference>
<evidence type="ECO:0000256" key="4">
    <source>
        <dbReference type="SAM" id="MobiDB-lite"/>
    </source>
</evidence>
<dbReference type="PROSITE" id="PS50082">
    <property type="entry name" value="WD_REPEATS_2"/>
    <property type="match status" value="1"/>
</dbReference>
<evidence type="ECO:0000256" key="1">
    <source>
        <dbReference type="ARBA" id="ARBA00022574"/>
    </source>
</evidence>
<dbReference type="InterPro" id="IPR001680">
    <property type="entry name" value="WD40_rpt"/>
</dbReference>
<dbReference type="Gene3D" id="3.80.10.10">
    <property type="entry name" value="Ribonuclease Inhibitor"/>
    <property type="match status" value="1"/>
</dbReference>
<dbReference type="PROSITE" id="PS00678">
    <property type="entry name" value="WD_REPEATS_1"/>
    <property type="match status" value="1"/>
</dbReference>
<dbReference type="InterPro" id="IPR036322">
    <property type="entry name" value="WD40_repeat_dom_sf"/>
</dbReference>
<gene>
    <name evidence="6" type="ORF">OLEA9_A081794</name>
</gene>
<dbReference type="InterPro" id="IPR019775">
    <property type="entry name" value="WD40_repeat_CS"/>
</dbReference>
<name>A0A8S0PUH4_OLEEU</name>
<dbReference type="Gramene" id="OE9A081794T1">
    <property type="protein sequence ID" value="OE9A081794C1"/>
    <property type="gene ID" value="OE9A081794"/>
</dbReference>
<sequence>MKTRILQKLGSNTRQRSCDYDHTEVTKYRLTISGVVKRHEVLSYSAVLSLLQAIMQEALAEKSHLVVLLNLHDAADICSLVDAIAGLNSFEVDATLVLYKSPHASNQELISSSTLAFNSKLLVVDLCDLSSRKDIVWNLIRGDLNCQLLNVRSLWIKKLDMVGKFTQLRTLILNSCSSLVNLEEECFASMPKLRCLSLCGTRVINLGTNTTSAVFSRLSPLVELQFHNCTPKKDTWSCPALINERRCITSGKIGEPTSGRHFTKQTTGADESPQLLPSGGSFTIKEARSMFQGASVSKLDKALFSVPCHDSNRQENLKIEVSPGHLDVQEKDESPTSVLQWDSTDYKLQTSKHPLMVDFEKQNSESMIEPIPCLENMDNFPIKEADRKVEKTFFSKHYEYLPYKRQHKESIISILHMREAGTSGMYPHNHLRTKLTSSCRKSQCFYTKSLCTSKFDSSMQPLLHPITNVSQKNREEGKRLRPRQFEYHPSISSLMAVGTLDGEVVLLNPETRNIINHISSKWNSNSILGLCWLKNDPSKLLVGSDNGSLRLYDINHLPQEVEDGYCNPSTVIFEDFEHLTSVHVNSADDQFLTSGYSKKVAIYDICSGKRLQLFTDMHREPINVAKFANHSPNLMVTSSFDRDVKMWDLRQKPIKPCYTASSSRGNVMVCFSHDDLYLLVSSVDNEVRQLLAVDGTLHTKFDIVSTGSYNNYTRSYYMNGRDYIISGSCEEPVVRVCCAQTGRLLRNIYLEDDGLASSIFVQSLRSDPFRHFHLAVLAAYVRPSRHWEIINVNLLSSSRLAEEYP</sequence>
<dbReference type="SUPFAM" id="SSF50978">
    <property type="entry name" value="WD40 repeat-like"/>
    <property type="match status" value="1"/>
</dbReference>
<dbReference type="AlphaFoldDB" id="A0A8S0PUH4"/>
<keyword evidence="7" id="KW-1185">Reference proteome</keyword>
<reference evidence="6 7" key="1">
    <citation type="submission" date="2019-12" db="EMBL/GenBank/DDBJ databases">
        <authorList>
            <person name="Alioto T."/>
            <person name="Alioto T."/>
            <person name="Gomez Garrido J."/>
        </authorList>
    </citation>
    <scope>NUCLEOTIDE SEQUENCE [LARGE SCALE GENOMIC DNA]</scope>
</reference>
<dbReference type="InterPro" id="IPR015943">
    <property type="entry name" value="WD40/YVTN_repeat-like_dom_sf"/>
</dbReference>
<proteinExistence type="predicted"/>
<evidence type="ECO:0000256" key="3">
    <source>
        <dbReference type="PROSITE-ProRule" id="PRU00221"/>
    </source>
</evidence>
<keyword evidence="1 3" id="KW-0853">WD repeat</keyword>
<dbReference type="InterPro" id="IPR048514">
    <property type="entry name" value="DHU1_N"/>
</dbReference>
<accession>A0A8S0PUH4</accession>
<keyword evidence="2" id="KW-0677">Repeat</keyword>
<dbReference type="Gene3D" id="2.130.10.10">
    <property type="entry name" value="YVTN repeat-like/Quinoprotein amine dehydrogenase"/>
    <property type="match status" value="1"/>
</dbReference>
<dbReference type="PANTHER" id="PTHR47201">
    <property type="entry name" value="BNAC09G30780D PROTEIN"/>
    <property type="match status" value="1"/>
</dbReference>
<evidence type="ECO:0000259" key="5">
    <source>
        <dbReference type="Pfam" id="PF20919"/>
    </source>
</evidence>
<dbReference type="GO" id="GO:0080008">
    <property type="term" value="C:Cul4-RING E3 ubiquitin ligase complex"/>
    <property type="evidence" value="ECO:0007669"/>
    <property type="project" value="InterPro"/>
</dbReference>
<feature type="region of interest" description="Disordered" evidence="4">
    <location>
        <begin position="258"/>
        <end position="277"/>
    </location>
</feature>
<evidence type="ECO:0000313" key="6">
    <source>
        <dbReference type="EMBL" id="CAA2958496.1"/>
    </source>
</evidence>